<dbReference type="NCBIfam" id="TIGR00500">
    <property type="entry name" value="met_pdase_I"/>
    <property type="match status" value="1"/>
</dbReference>
<evidence type="ECO:0000256" key="1">
    <source>
        <dbReference type="ARBA" id="ARBA00002521"/>
    </source>
</evidence>
<feature type="binding site" evidence="6">
    <location>
        <position position="238"/>
    </location>
    <ligand>
        <name>a divalent metal cation</name>
        <dbReference type="ChEBI" id="CHEBI:60240"/>
        <label>2</label>
        <note>catalytic</note>
    </ligand>
</feature>
<comment type="catalytic activity">
    <reaction evidence="6 7">
        <text>Release of N-terminal amino acids, preferentially methionine, from peptides and arylamides.</text>
        <dbReference type="EC" id="3.4.11.18"/>
    </reaction>
</comment>
<reference evidence="9 10" key="1">
    <citation type="journal article" date="2021" name="Nat. Commun.">
        <title>Reductive evolution and unique predatory mode in the CPR bacterium Vampirococcus lugosii.</title>
        <authorList>
            <person name="Moreira D."/>
            <person name="Zivanovic Y."/>
            <person name="Lopez-Archilla A.I."/>
            <person name="Iniesto M."/>
            <person name="Lopez-Garcia P."/>
        </authorList>
    </citation>
    <scope>NUCLEOTIDE SEQUENCE [LARGE SCALE GENOMIC DNA]</scope>
    <source>
        <strain evidence="9">Chiprana</strain>
    </source>
</reference>
<comment type="similarity">
    <text evidence="6">Belongs to the peptidase M24A family. Methionine aminopeptidase type 1 subfamily.</text>
</comment>
<dbReference type="PANTHER" id="PTHR43330:SF27">
    <property type="entry name" value="METHIONINE AMINOPEPTIDASE"/>
    <property type="match status" value="1"/>
</dbReference>
<feature type="binding site" evidence="6">
    <location>
        <position position="96"/>
    </location>
    <ligand>
        <name>a divalent metal cation</name>
        <dbReference type="ChEBI" id="CHEBI:60240"/>
        <label>1</label>
    </ligand>
</feature>
<dbReference type="InterPro" id="IPR001714">
    <property type="entry name" value="Pept_M24_MAP"/>
</dbReference>
<evidence type="ECO:0000259" key="8">
    <source>
        <dbReference type="Pfam" id="PF00557"/>
    </source>
</evidence>
<feature type="binding site" evidence="6">
    <location>
        <position position="107"/>
    </location>
    <ligand>
        <name>a divalent metal cation</name>
        <dbReference type="ChEBI" id="CHEBI:60240"/>
        <label>1</label>
    </ligand>
</feature>
<feature type="binding site" evidence="6">
    <location>
        <position position="172"/>
    </location>
    <ligand>
        <name>a divalent metal cation</name>
        <dbReference type="ChEBI" id="CHEBI:60240"/>
        <label>2</label>
        <note>catalytic</note>
    </ligand>
</feature>
<name>A0ABS5QLU6_9BACT</name>
<proteinExistence type="inferred from homology"/>
<evidence type="ECO:0000256" key="4">
    <source>
        <dbReference type="ARBA" id="ARBA00022723"/>
    </source>
</evidence>
<dbReference type="Proteomes" id="UP000680365">
    <property type="component" value="Unassembled WGS sequence"/>
</dbReference>
<keyword evidence="5 6" id="KW-0378">Hydrolase</keyword>
<dbReference type="InterPro" id="IPR036005">
    <property type="entry name" value="Creatinase/aminopeptidase-like"/>
</dbReference>
<evidence type="ECO:0000256" key="2">
    <source>
        <dbReference type="ARBA" id="ARBA00022438"/>
    </source>
</evidence>
<dbReference type="RefSeq" id="WP_213349462.1">
    <property type="nucleotide sequence ID" value="NZ_JAEDAM010000049.1"/>
</dbReference>
<feature type="binding site" evidence="6">
    <location>
        <position position="107"/>
    </location>
    <ligand>
        <name>a divalent metal cation</name>
        <dbReference type="ChEBI" id="CHEBI:60240"/>
        <label>2</label>
        <note>catalytic</note>
    </ligand>
</feature>
<feature type="binding site" evidence="6">
    <location>
        <position position="79"/>
    </location>
    <ligand>
        <name>substrate</name>
    </ligand>
</feature>
<evidence type="ECO:0000256" key="6">
    <source>
        <dbReference type="HAMAP-Rule" id="MF_01974"/>
    </source>
</evidence>
<gene>
    <name evidence="6" type="primary">map</name>
    <name evidence="9" type="ORF">VAMP_145n39</name>
</gene>
<feature type="binding site" evidence="6">
    <location>
        <position position="238"/>
    </location>
    <ligand>
        <name>a divalent metal cation</name>
        <dbReference type="ChEBI" id="CHEBI:60240"/>
        <label>1</label>
    </ligand>
</feature>
<dbReference type="InterPro" id="IPR002467">
    <property type="entry name" value="Pept_M24A_MAP1"/>
</dbReference>
<keyword evidence="4 6" id="KW-0479">Metal-binding</keyword>
<evidence type="ECO:0000256" key="7">
    <source>
        <dbReference type="RuleBase" id="RU003653"/>
    </source>
</evidence>
<comment type="cofactor">
    <cofactor evidence="6">
        <name>Co(2+)</name>
        <dbReference type="ChEBI" id="CHEBI:48828"/>
    </cofactor>
    <cofactor evidence="6">
        <name>Zn(2+)</name>
        <dbReference type="ChEBI" id="CHEBI:29105"/>
    </cofactor>
    <cofactor evidence="6">
        <name>Mn(2+)</name>
        <dbReference type="ChEBI" id="CHEBI:29035"/>
    </cofactor>
    <cofactor evidence="6">
        <name>Fe(2+)</name>
        <dbReference type="ChEBI" id="CHEBI:29033"/>
    </cofactor>
    <text evidence="6">Binds 2 divalent metal cations per subunit. Has a high-affinity and a low affinity metal-binding site. The true nature of the physiological cofactor is under debate. The enzyme is active with cobalt, zinc, manganese or divalent iron ions. Most likely, methionine aminopeptidases function as mononuclear Fe(2+)-metalloproteases under physiological conditions, and the catalytically relevant metal-binding site has been assigned to the histidine-containing high-affinity site.</text>
</comment>
<evidence type="ECO:0000256" key="5">
    <source>
        <dbReference type="ARBA" id="ARBA00022801"/>
    </source>
</evidence>
<accession>A0ABS5QLU6</accession>
<comment type="function">
    <text evidence="1 6">Removes the N-terminal methionine from nascent proteins. The N-terminal methionine is often cleaved when the second residue in the primary sequence is small and uncharged (Met-Ala-, Cys, Gly, Pro, Ser, Thr, or Val). Requires deformylation of the N(alpha)-formylated initiator methionine before it can be hydrolyzed.</text>
</comment>
<sequence>MGRAIIKTENQIKVIRDSGKYLNELLYLIYQNCKPGVSLLELEDLAQSFIEKNNLKGAFKGYMGFPANLCLSVNDCVVHGIPNNYILKDGDLLKVDSGVIYKKGFSDSAFSIIIGGDDKDVAGAELIKITKKALDVSINFLLSDSYSFDYSKSVQDIVENAGFCVIRDLTGHGVGTKVHEAPHIFNWTHPDTKKIKIKKNMVLALEPITSFNSKHVINKKGNSWNLYTSKGDKGAQWEYMILVKDDNIEVLSGLQLV</sequence>
<comment type="subunit">
    <text evidence="6">Monomer.</text>
</comment>
<feature type="domain" description="Peptidase M24" evidence="8">
    <location>
        <begin position="15"/>
        <end position="244"/>
    </location>
</feature>
<feature type="binding site" evidence="6">
    <location>
        <position position="179"/>
    </location>
    <ligand>
        <name>substrate</name>
    </ligand>
</feature>
<dbReference type="PANTHER" id="PTHR43330">
    <property type="entry name" value="METHIONINE AMINOPEPTIDASE"/>
    <property type="match status" value="1"/>
</dbReference>
<dbReference type="EC" id="3.4.11.18" evidence="6 7"/>
<dbReference type="GO" id="GO:0004239">
    <property type="term" value="F:initiator methionyl aminopeptidase activity"/>
    <property type="evidence" value="ECO:0007669"/>
    <property type="project" value="UniProtKB-EC"/>
</dbReference>
<evidence type="ECO:0000313" key="10">
    <source>
        <dbReference type="Proteomes" id="UP000680365"/>
    </source>
</evidence>
<protein>
    <recommendedName>
        <fullName evidence="6 7">Methionine aminopeptidase</fullName>
        <shortName evidence="6">MAP</shortName>
        <shortName evidence="6">MetAP</shortName>
        <ecNumber evidence="6 7">3.4.11.18</ecNumber>
    </recommendedName>
    <alternativeName>
        <fullName evidence="6">Peptidase M</fullName>
    </alternativeName>
</protein>
<organism evidence="9 10">
    <name type="scientific">Candidatus Vampirococcus lugosii</name>
    <dbReference type="NCBI Taxonomy" id="2789015"/>
    <lineage>
        <taxon>Bacteria</taxon>
        <taxon>Candidatus Absconditibacteriota</taxon>
        <taxon>Vampirococcus</taxon>
    </lineage>
</organism>
<keyword evidence="2 6" id="KW-0031">Aminopeptidase</keyword>
<evidence type="ECO:0000256" key="3">
    <source>
        <dbReference type="ARBA" id="ARBA00022670"/>
    </source>
</evidence>
<dbReference type="EMBL" id="JAEDAM010000049">
    <property type="protein sequence ID" value="MBS8122171.1"/>
    <property type="molecule type" value="Genomic_DNA"/>
</dbReference>
<keyword evidence="10" id="KW-1185">Reference proteome</keyword>
<dbReference type="Gene3D" id="3.90.230.10">
    <property type="entry name" value="Creatinase/methionine aminopeptidase superfamily"/>
    <property type="match status" value="1"/>
</dbReference>
<dbReference type="PRINTS" id="PR00599">
    <property type="entry name" value="MAPEPTIDASE"/>
</dbReference>
<keyword evidence="3 6" id="KW-0645">Protease</keyword>
<feature type="binding site" evidence="6">
    <location>
        <position position="206"/>
    </location>
    <ligand>
        <name>a divalent metal cation</name>
        <dbReference type="ChEBI" id="CHEBI:60240"/>
        <label>2</label>
        <note>catalytic</note>
    </ligand>
</feature>
<evidence type="ECO:0000313" key="9">
    <source>
        <dbReference type="EMBL" id="MBS8122171.1"/>
    </source>
</evidence>
<dbReference type="SUPFAM" id="SSF55920">
    <property type="entry name" value="Creatinase/aminopeptidase"/>
    <property type="match status" value="1"/>
</dbReference>
<dbReference type="HAMAP" id="MF_01974">
    <property type="entry name" value="MetAP_1"/>
    <property type="match status" value="1"/>
</dbReference>
<dbReference type="InterPro" id="IPR000994">
    <property type="entry name" value="Pept_M24"/>
</dbReference>
<dbReference type="Pfam" id="PF00557">
    <property type="entry name" value="Peptidase_M24"/>
    <property type="match status" value="1"/>
</dbReference>
<comment type="caution">
    <text evidence="9">The sequence shown here is derived from an EMBL/GenBank/DDBJ whole genome shotgun (WGS) entry which is preliminary data.</text>
</comment>